<keyword evidence="1 3" id="KW-0378">Hydrolase</keyword>
<evidence type="ECO:0000259" key="2">
    <source>
        <dbReference type="Pfam" id="PF20434"/>
    </source>
</evidence>
<dbReference type="InterPro" id="IPR029058">
    <property type="entry name" value="AB_hydrolase_fold"/>
</dbReference>
<gene>
    <name evidence="3" type="ORF">EZE20_22055</name>
</gene>
<organism evidence="3 4">
    <name type="scientific">Arundinibacter roseus</name>
    <dbReference type="NCBI Taxonomy" id="2070510"/>
    <lineage>
        <taxon>Bacteria</taxon>
        <taxon>Pseudomonadati</taxon>
        <taxon>Bacteroidota</taxon>
        <taxon>Cytophagia</taxon>
        <taxon>Cytophagales</taxon>
        <taxon>Spirosomataceae</taxon>
        <taxon>Arundinibacter</taxon>
    </lineage>
</organism>
<dbReference type="RefSeq" id="WP_132121832.1">
    <property type="nucleotide sequence ID" value="NZ_SMJU01000019.1"/>
</dbReference>
<dbReference type="Proteomes" id="UP000295706">
    <property type="component" value="Unassembled WGS sequence"/>
</dbReference>
<feature type="domain" description="BD-FAE-like" evidence="2">
    <location>
        <begin position="37"/>
        <end position="216"/>
    </location>
</feature>
<reference evidence="3 4" key="1">
    <citation type="submission" date="2019-02" db="EMBL/GenBank/DDBJ databases">
        <title>Arundinibacter roseus gen. nov., sp. nov., a new member of the family Cytophagaceae.</title>
        <authorList>
            <person name="Szuroczki S."/>
            <person name="Khayer B."/>
            <person name="Sproer C."/>
            <person name="Toumi M."/>
            <person name="Szabo A."/>
            <person name="Felfoldi T."/>
            <person name="Schumann P."/>
            <person name="Toth E."/>
        </authorList>
    </citation>
    <scope>NUCLEOTIDE SEQUENCE [LARGE SCALE GENOMIC DNA]</scope>
    <source>
        <strain evidence="3 4">DMA-k-7a</strain>
    </source>
</reference>
<dbReference type="GO" id="GO:0016787">
    <property type="term" value="F:hydrolase activity"/>
    <property type="evidence" value="ECO:0007669"/>
    <property type="project" value="UniProtKB-KW"/>
</dbReference>
<dbReference type="OrthoDB" id="9777975at2"/>
<accession>A0A4R4JYD7</accession>
<dbReference type="SUPFAM" id="SSF53474">
    <property type="entry name" value="alpha/beta-Hydrolases"/>
    <property type="match status" value="1"/>
</dbReference>
<dbReference type="InterPro" id="IPR049492">
    <property type="entry name" value="BD-FAE-like_dom"/>
</dbReference>
<keyword evidence="4" id="KW-1185">Reference proteome</keyword>
<comment type="caution">
    <text evidence="3">The sequence shown here is derived from an EMBL/GenBank/DDBJ whole genome shotgun (WGS) entry which is preliminary data.</text>
</comment>
<name>A0A4R4JYD7_9BACT</name>
<dbReference type="EMBL" id="SMJU01000019">
    <property type="protein sequence ID" value="TDB59838.1"/>
    <property type="molecule type" value="Genomic_DNA"/>
</dbReference>
<dbReference type="AlphaFoldDB" id="A0A4R4JYD7"/>
<evidence type="ECO:0000313" key="4">
    <source>
        <dbReference type="Proteomes" id="UP000295706"/>
    </source>
</evidence>
<evidence type="ECO:0000313" key="3">
    <source>
        <dbReference type="EMBL" id="TDB59838.1"/>
    </source>
</evidence>
<protein>
    <submittedName>
        <fullName evidence="3">Alpha/beta hydrolase</fullName>
    </submittedName>
</protein>
<dbReference type="InterPro" id="IPR050300">
    <property type="entry name" value="GDXG_lipolytic_enzyme"/>
</dbReference>
<dbReference type="PANTHER" id="PTHR48081">
    <property type="entry name" value="AB HYDROLASE SUPERFAMILY PROTEIN C4A8.06C"/>
    <property type="match status" value="1"/>
</dbReference>
<dbReference type="Gene3D" id="3.40.50.1820">
    <property type="entry name" value="alpha/beta hydrolase"/>
    <property type="match status" value="1"/>
</dbReference>
<dbReference type="PROSITE" id="PS51257">
    <property type="entry name" value="PROKAR_LIPOPROTEIN"/>
    <property type="match status" value="1"/>
</dbReference>
<proteinExistence type="predicted"/>
<sequence length="283" mass="31844">MRIFLFLCLSGLVSSCVLRKKDILYQPASSGQPEQRLDVYAPKKMNKPKPVLIFIHGGNWNSGKKSTYRFLGNSFARKGIVTLIIDYPLSPQATYQQMAEASARAVQWAVQNATTYGGDPKRVFVSGHSAGGHLAALIALDSAYFSTLSLSNPLAGVILIDAAGLDMYSYLMEKKYQRGHTYLATFGTDPATWKKASPRYHLNPDQPPFLIYRGEKTYESIEVSTEAFMEDFRKQVPSPDYFICKGKKHIPMITQFIFPWNPLYHQMIDFMDNPSAFSSIDSH</sequence>
<evidence type="ECO:0000256" key="1">
    <source>
        <dbReference type="ARBA" id="ARBA00022801"/>
    </source>
</evidence>
<dbReference type="Pfam" id="PF20434">
    <property type="entry name" value="BD-FAE"/>
    <property type="match status" value="1"/>
</dbReference>
<dbReference type="PANTHER" id="PTHR48081:SF33">
    <property type="entry name" value="KYNURENINE FORMAMIDASE"/>
    <property type="match status" value="1"/>
</dbReference>